<evidence type="ECO:0000256" key="1">
    <source>
        <dbReference type="SAM" id="MobiDB-lite"/>
    </source>
</evidence>
<dbReference type="Proteomes" id="UP000746747">
    <property type="component" value="Unassembled WGS sequence"/>
</dbReference>
<dbReference type="PROSITE" id="PS51838">
    <property type="entry name" value="HDAG"/>
    <property type="match status" value="1"/>
</dbReference>
<dbReference type="AlphaFoldDB" id="A0A8J2M5Q2"/>
<dbReference type="OrthoDB" id="2135488at2759"/>
<organism evidence="3 4">
    <name type="scientific">Cercopithifilaria johnstoni</name>
    <dbReference type="NCBI Taxonomy" id="2874296"/>
    <lineage>
        <taxon>Eukaryota</taxon>
        <taxon>Metazoa</taxon>
        <taxon>Ecdysozoa</taxon>
        <taxon>Nematoda</taxon>
        <taxon>Chromadorea</taxon>
        <taxon>Rhabditida</taxon>
        <taxon>Spirurina</taxon>
        <taxon>Spiruromorpha</taxon>
        <taxon>Filarioidea</taxon>
        <taxon>Onchocercidae</taxon>
        <taxon>Cercopithifilaria</taxon>
    </lineage>
</organism>
<dbReference type="InterPro" id="IPR037517">
    <property type="entry name" value="HDAG_dom"/>
</dbReference>
<accession>A0A8J2M5Q2</accession>
<evidence type="ECO:0000313" key="3">
    <source>
        <dbReference type="EMBL" id="CAG9539844.1"/>
    </source>
</evidence>
<feature type="compositionally biased region" description="Polar residues" evidence="1">
    <location>
        <begin position="361"/>
        <end position="373"/>
    </location>
</feature>
<feature type="compositionally biased region" description="Low complexity" evidence="1">
    <location>
        <begin position="383"/>
        <end position="395"/>
    </location>
</feature>
<proteinExistence type="predicted"/>
<sequence>MPSSQLRDLDLVKWLNNKLGDNSELWCGRQAASLLSREMLIELETCFQALEPHVKLKIILAIPHLSYRLLTMWKEPLMNLLDLARRDADDWIETVADMYREYPNRQCITPIPTIADSYFRKSLDELRKMVRKHSANNNLRLLPVDLNAVSQTAIEIRFGLTEIENRKHFNLKRRAKSYTLKAELLKSLEVGCNRNKNQKLDVISTSFPIRIRSTARKPNNDLPMRGIPTTNTCKLSAGFTNEPRKFQRQLTRREGGAKFIDIGDLPQALSVRRKEQEAEERARRQQEREEQRKRAQVEKAVKDAKRAAIAAQKAREAAAAAVTVDEVTAAVNEAISSAIRNNPSLIQDNCDIHPINDESNDSIQDTSQLSSSYGDVRDLPTVQSDHSQDSQSPPSAIHQSRRESFARRQCEEMLACANVLNEEGHRMVIAFMSGNKVHPYPHLGDLLTLKLSETYEDELRPDGTMQKMRVETFFQMDYRTGEWKRLRKTRALRPEEMRIL</sequence>
<gene>
    <name evidence="3" type="ORF">CJOHNSTONI_LOCUS9409</name>
</gene>
<comment type="caution">
    <text evidence="3">The sequence shown here is derived from an EMBL/GenBank/DDBJ whole genome shotgun (WGS) entry which is preliminary data.</text>
</comment>
<dbReference type="InterPro" id="IPR056557">
    <property type="entry name" value="NELF-A_N"/>
</dbReference>
<feature type="domain" description="HDAg" evidence="2">
    <location>
        <begin position="91"/>
        <end position="260"/>
    </location>
</feature>
<dbReference type="Pfam" id="PF23553">
    <property type="entry name" value="NELF-A_N"/>
    <property type="match status" value="1"/>
</dbReference>
<feature type="region of interest" description="Disordered" evidence="1">
    <location>
        <begin position="271"/>
        <end position="298"/>
    </location>
</feature>
<keyword evidence="4" id="KW-1185">Reference proteome</keyword>
<evidence type="ECO:0000259" key="2">
    <source>
        <dbReference type="PROSITE" id="PS51838"/>
    </source>
</evidence>
<reference evidence="3" key="1">
    <citation type="submission" date="2021-09" db="EMBL/GenBank/DDBJ databases">
        <authorList>
            <consortium name="Pathogen Informatics"/>
        </authorList>
    </citation>
    <scope>NUCLEOTIDE SEQUENCE</scope>
</reference>
<name>A0A8J2M5Q2_9BILA</name>
<dbReference type="EMBL" id="CAKAEH010001854">
    <property type="protein sequence ID" value="CAG9539844.1"/>
    <property type="molecule type" value="Genomic_DNA"/>
</dbReference>
<feature type="compositionally biased region" description="Basic and acidic residues" evidence="1">
    <location>
        <begin position="272"/>
        <end position="298"/>
    </location>
</feature>
<protein>
    <recommendedName>
        <fullName evidence="2">HDAg domain-containing protein</fullName>
    </recommendedName>
</protein>
<feature type="region of interest" description="Disordered" evidence="1">
    <location>
        <begin position="350"/>
        <end position="404"/>
    </location>
</feature>
<evidence type="ECO:0000313" key="4">
    <source>
        <dbReference type="Proteomes" id="UP000746747"/>
    </source>
</evidence>